<sequence>MENQQLKSCPVAYTPAMQSMFVFDESLYKEAYQYIRKAISTQHPVISASFSRCTEEEKRHVRKVLQDVEGSVQGYFLLSTRIYGDAALDLICYACLEKQDPARIQSVELEEPSSRRLVQIWRTIVRKTATNNTVGPKYSKYFETHAEAPMFERILRGSIAIRSIVQSGANNKQGLLNLAQPRYLMSSGPGHYMIMLTDDNDQNWYNQYVGQSENVASRICTHESSARDASKKNVLYQLWRRDGINAHYIPLHNHVAEFGEDKSDTTMWLSLVEMFYCVVFETLPTSTLGYWLKDIPFVGDKGLNVQLPIYQGEKAVGANAGYGTICKSKDPEVRAIGLNHLNRIRPLALEARAKDNYRINSKSLFKAKGAARHREPVEGDLLPVKIRCGSCKADSSIRFDDAPKFCVYTGKYIASQLRCLGGCTLTASEKKKRNFPSRRHFPIDRPPSKYITSDESRVAERKRLSELKQTSGTVATTFLKEEGHRAEEQVPLVVEEHDVFEGGNLSELMEDIGPSELGGILLVEGDAVMEGGDLSELLKDVDPSELAVPFLNSI</sequence>
<dbReference type="AlphaFoldDB" id="A0A0P7B0Y2"/>
<dbReference type="Proteomes" id="UP000050424">
    <property type="component" value="Unassembled WGS sequence"/>
</dbReference>
<name>A0A0P7B0Y2_9HYPO</name>
<accession>A0A0P7B0Y2</accession>
<organism evidence="1 2">
    <name type="scientific">Neonectria ditissima</name>
    <dbReference type="NCBI Taxonomy" id="78410"/>
    <lineage>
        <taxon>Eukaryota</taxon>
        <taxon>Fungi</taxon>
        <taxon>Dikarya</taxon>
        <taxon>Ascomycota</taxon>
        <taxon>Pezizomycotina</taxon>
        <taxon>Sordariomycetes</taxon>
        <taxon>Hypocreomycetidae</taxon>
        <taxon>Hypocreales</taxon>
        <taxon>Nectriaceae</taxon>
        <taxon>Neonectria</taxon>
    </lineage>
</organism>
<dbReference type="STRING" id="78410.A0A0P7B0Y2"/>
<comment type="caution">
    <text evidence="1">The sequence shown here is derived from an EMBL/GenBank/DDBJ whole genome shotgun (WGS) entry which is preliminary data.</text>
</comment>
<keyword evidence="2" id="KW-1185">Reference proteome</keyword>
<protein>
    <submittedName>
        <fullName evidence="1">Uncharacterized protein</fullName>
    </submittedName>
</protein>
<gene>
    <name evidence="1" type="ORF">AK830_g11613</name>
</gene>
<proteinExistence type="predicted"/>
<dbReference type="OrthoDB" id="4729230at2759"/>
<evidence type="ECO:0000313" key="1">
    <source>
        <dbReference type="EMBL" id="KPM34961.1"/>
    </source>
</evidence>
<reference evidence="1 2" key="1">
    <citation type="submission" date="2015-09" db="EMBL/GenBank/DDBJ databases">
        <title>Draft genome of a European isolate of the apple canker pathogen Neonectria ditissima.</title>
        <authorList>
            <person name="Gomez-Cortecero A."/>
            <person name="Harrison R.J."/>
            <person name="Armitage A.D."/>
        </authorList>
    </citation>
    <scope>NUCLEOTIDE SEQUENCE [LARGE SCALE GENOMIC DNA]</scope>
    <source>
        <strain evidence="1 2">R09/05</strain>
    </source>
</reference>
<evidence type="ECO:0000313" key="2">
    <source>
        <dbReference type="Proteomes" id="UP000050424"/>
    </source>
</evidence>
<dbReference type="EMBL" id="LKCW01000285">
    <property type="protein sequence ID" value="KPM34961.1"/>
    <property type="molecule type" value="Genomic_DNA"/>
</dbReference>